<evidence type="ECO:0008006" key="3">
    <source>
        <dbReference type="Google" id="ProtNLM"/>
    </source>
</evidence>
<reference evidence="1" key="1">
    <citation type="submission" date="2012-11" db="EMBL/GenBank/DDBJ databases">
        <title>Dependencies among metagenomic species, viruses, plasmids and units of genetic variation.</title>
        <authorList>
            <person name="Nielsen H.B."/>
            <person name="Almeida M."/>
            <person name="Juncker A.S."/>
            <person name="Rasmussen S."/>
            <person name="Li J."/>
            <person name="Sunagawa S."/>
            <person name="Plichta D."/>
            <person name="Gautier L."/>
            <person name="Le Chatelier E."/>
            <person name="Peletier E."/>
            <person name="Bonde I."/>
            <person name="Nielsen T."/>
            <person name="Manichanh C."/>
            <person name="Arumugam M."/>
            <person name="Batto J."/>
            <person name="Santos M.B.Q.D."/>
            <person name="Blom N."/>
            <person name="Borruel N."/>
            <person name="Burgdorf K.S."/>
            <person name="Boumezbeur F."/>
            <person name="Casellas F."/>
            <person name="Dore J."/>
            <person name="Guarner F."/>
            <person name="Hansen T."/>
            <person name="Hildebrand F."/>
            <person name="Kaas R.S."/>
            <person name="Kennedy S."/>
            <person name="Kristiansen K."/>
            <person name="Kultima J.R."/>
            <person name="Leonard P."/>
            <person name="Levenez F."/>
            <person name="Lund O."/>
            <person name="Moumen B."/>
            <person name="Le Paslier D."/>
            <person name="Pons N."/>
            <person name="Pedersen O."/>
            <person name="Prifti E."/>
            <person name="Qin J."/>
            <person name="Raes J."/>
            <person name="Tap J."/>
            <person name="Tims S."/>
            <person name="Ussery D.W."/>
            <person name="Yamada T."/>
            <person name="MetaHit consortium"/>
            <person name="Renault P."/>
            <person name="Sicheritz-Ponten T."/>
            <person name="Bork P."/>
            <person name="Wang J."/>
            <person name="Brunak S."/>
            <person name="Ehrlich S.D."/>
        </authorList>
    </citation>
    <scope>NUCLEOTIDE SEQUENCE [LARGE SCALE GENOMIC DNA]</scope>
</reference>
<dbReference type="AlphaFoldDB" id="R6TTT4"/>
<accession>R6TTT4</accession>
<protein>
    <recommendedName>
        <fullName evidence="3">SnoaL-like domain-containing protein</fullName>
    </recommendedName>
</protein>
<evidence type="ECO:0000313" key="1">
    <source>
        <dbReference type="EMBL" id="CDC75550.1"/>
    </source>
</evidence>
<organism evidence="1 2">
    <name type="scientific">Candidatus Colimorpha enterica</name>
    <dbReference type="NCBI Taxonomy" id="3083063"/>
    <lineage>
        <taxon>Bacteria</taxon>
        <taxon>Pseudomonadati</taxon>
        <taxon>Bacteroidota</taxon>
        <taxon>Bacteroidia</taxon>
        <taxon>Bacteroidales</taxon>
        <taxon>Candidatus Colimorpha</taxon>
    </lineage>
</organism>
<gene>
    <name evidence="1" type="ORF">BN580_01857</name>
</gene>
<evidence type="ECO:0000313" key="2">
    <source>
        <dbReference type="Proteomes" id="UP000017938"/>
    </source>
</evidence>
<comment type="caution">
    <text evidence="1">The sequence shown here is derived from an EMBL/GenBank/DDBJ whole genome shotgun (WGS) entry which is preliminary data.</text>
</comment>
<proteinExistence type="predicted"/>
<sequence length="184" mass="20838">MDADYSLDYEKMLAYMKTVFTDKLAADMLHRKDSGLFYRDGKLYQHGGWVALISSPLVYDKNEEYHELTTPTPPEQVKIISSDSTTATAEIRCFRRQYGCDDSVKPRITEYKGTLTFAKTENGWRVTGGTLMRKLFRNYPVYSYDPADPQNPPTDSSFPSAFAVTAAAASIIIPLLRKKRKNPA</sequence>
<dbReference type="EMBL" id="CBFW010000303">
    <property type="protein sequence ID" value="CDC75550.1"/>
    <property type="molecule type" value="Genomic_DNA"/>
</dbReference>
<dbReference type="Proteomes" id="UP000017938">
    <property type="component" value="Unassembled WGS sequence"/>
</dbReference>
<name>R6TTT4_9BACT</name>